<protein>
    <recommendedName>
        <fullName evidence="3">F-box domain-containing protein</fullName>
    </recommendedName>
</protein>
<reference evidence="1" key="1">
    <citation type="journal article" date="2020" name="Nat. Commun.">
        <title>Large-scale genome sequencing of mycorrhizal fungi provides insights into the early evolution of symbiotic traits.</title>
        <authorList>
            <person name="Miyauchi S."/>
            <person name="Kiss E."/>
            <person name="Kuo A."/>
            <person name="Drula E."/>
            <person name="Kohler A."/>
            <person name="Sanchez-Garcia M."/>
            <person name="Morin E."/>
            <person name="Andreopoulos B."/>
            <person name="Barry K.W."/>
            <person name="Bonito G."/>
            <person name="Buee M."/>
            <person name="Carver A."/>
            <person name="Chen C."/>
            <person name="Cichocki N."/>
            <person name="Clum A."/>
            <person name="Culley D."/>
            <person name="Crous P.W."/>
            <person name="Fauchery L."/>
            <person name="Girlanda M."/>
            <person name="Hayes R.D."/>
            <person name="Keri Z."/>
            <person name="LaButti K."/>
            <person name="Lipzen A."/>
            <person name="Lombard V."/>
            <person name="Magnuson J."/>
            <person name="Maillard F."/>
            <person name="Murat C."/>
            <person name="Nolan M."/>
            <person name="Ohm R.A."/>
            <person name="Pangilinan J."/>
            <person name="Pereira M.F."/>
            <person name="Perotto S."/>
            <person name="Peter M."/>
            <person name="Pfister S."/>
            <person name="Riley R."/>
            <person name="Sitrit Y."/>
            <person name="Stielow J.B."/>
            <person name="Szollosi G."/>
            <person name="Zifcakova L."/>
            <person name="Stursova M."/>
            <person name="Spatafora J.W."/>
            <person name="Tedersoo L."/>
            <person name="Vaario L.M."/>
            <person name="Yamada A."/>
            <person name="Yan M."/>
            <person name="Wang P."/>
            <person name="Xu J."/>
            <person name="Bruns T."/>
            <person name="Baldrian P."/>
            <person name="Vilgalys R."/>
            <person name="Dunand C."/>
            <person name="Henrissat B."/>
            <person name="Grigoriev I.V."/>
            <person name="Hibbett D."/>
            <person name="Nagy L.G."/>
            <person name="Martin F.M."/>
        </authorList>
    </citation>
    <scope>NUCLEOTIDE SEQUENCE</scope>
    <source>
        <strain evidence="1">UH-Tt-Lm1</strain>
    </source>
</reference>
<reference evidence="1" key="2">
    <citation type="submission" date="2020-11" db="EMBL/GenBank/DDBJ databases">
        <authorList>
            <consortium name="DOE Joint Genome Institute"/>
            <person name="Kuo A."/>
            <person name="Miyauchi S."/>
            <person name="Kiss E."/>
            <person name="Drula E."/>
            <person name="Kohler A."/>
            <person name="Sanchez-Garcia M."/>
            <person name="Andreopoulos B."/>
            <person name="Barry K.W."/>
            <person name="Bonito G."/>
            <person name="Buee M."/>
            <person name="Carver A."/>
            <person name="Chen C."/>
            <person name="Cichocki N."/>
            <person name="Clum A."/>
            <person name="Culley D."/>
            <person name="Crous P.W."/>
            <person name="Fauchery L."/>
            <person name="Girlanda M."/>
            <person name="Hayes R."/>
            <person name="Keri Z."/>
            <person name="Labutti K."/>
            <person name="Lipzen A."/>
            <person name="Lombard V."/>
            <person name="Magnuson J."/>
            <person name="Maillard F."/>
            <person name="Morin E."/>
            <person name="Murat C."/>
            <person name="Nolan M."/>
            <person name="Ohm R."/>
            <person name="Pangilinan J."/>
            <person name="Pereira M."/>
            <person name="Perotto S."/>
            <person name="Peter M."/>
            <person name="Riley R."/>
            <person name="Sitrit Y."/>
            <person name="Stielow B."/>
            <person name="Szollosi G."/>
            <person name="Zifcakova L."/>
            <person name="Stursova M."/>
            <person name="Spatafora J.W."/>
            <person name="Tedersoo L."/>
            <person name="Vaario L.-M."/>
            <person name="Yamada A."/>
            <person name="Yan M."/>
            <person name="Wang P."/>
            <person name="Xu J."/>
            <person name="Bruns T."/>
            <person name="Baldrian P."/>
            <person name="Vilgalys R."/>
            <person name="Henrissat B."/>
            <person name="Grigoriev I.V."/>
            <person name="Hibbett D."/>
            <person name="Nagy L.G."/>
            <person name="Martin F.M."/>
        </authorList>
    </citation>
    <scope>NUCLEOTIDE SEQUENCE</scope>
    <source>
        <strain evidence="1">UH-Tt-Lm1</strain>
    </source>
</reference>
<dbReference type="AlphaFoldDB" id="A0A9P6L0B6"/>
<dbReference type="Proteomes" id="UP000736335">
    <property type="component" value="Unassembled WGS sequence"/>
</dbReference>
<dbReference type="OrthoDB" id="2745898at2759"/>
<dbReference type="EMBL" id="WIUZ02000028">
    <property type="protein sequence ID" value="KAF9777734.1"/>
    <property type="molecule type" value="Genomic_DNA"/>
</dbReference>
<evidence type="ECO:0000313" key="1">
    <source>
        <dbReference type="EMBL" id="KAF9777734.1"/>
    </source>
</evidence>
<accession>A0A9P6L0B6</accession>
<keyword evidence="2" id="KW-1185">Reference proteome</keyword>
<proteinExistence type="predicted"/>
<evidence type="ECO:0008006" key="3">
    <source>
        <dbReference type="Google" id="ProtNLM"/>
    </source>
</evidence>
<evidence type="ECO:0000313" key="2">
    <source>
        <dbReference type="Proteomes" id="UP000736335"/>
    </source>
</evidence>
<sequence>MDFLAQELIDKIIDHIPGEHMRSCSLVAKRWRRRSQQRLFSIVLFAFYDFARWEINIPQDTDGIPSYVHHVRFNHLPPRLEPGTLSRVLKFFPSLVSLEFDQTKLPPPAELAVPLSLGEFGNGITRLILIRVYGPFDVITSFVFSLPNLKELVMTDVEFEPGGSPPIVPDASRRGPLELFMVQGQRIPCNALALWKLASRRLLLNPSVERMELLIGASSETIELLTLRGMSPARQAGDDPSPVYLPPFPSLTSIRVEVVGSSLADPFLGLLSSICSAPELSSVTFSFNRPWAIPSEYVSSGGWNAVDNWLARMAAARARAGVGLKVVLARWPEANPSWERYFPCFREAGGELSREAHEYGYRPIGQ</sequence>
<gene>
    <name evidence="1" type="ORF">BJ322DRAFT_520517</name>
</gene>
<name>A0A9P6L0B6_9AGAM</name>
<organism evidence="1 2">
    <name type="scientific">Thelephora terrestris</name>
    <dbReference type="NCBI Taxonomy" id="56493"/>
    <lineage>
        <taxon>Eukaryota</taxon>
        <taxon>Fungi</taxon>
        <taxon>Dikarya</taxon>
        <taxon>Basidiomycota</taxon>
        <taxon>Agaricomycotina</taxon>
        <taxon>Agaricomycetes</taxon>
        <taxon>Thelephorales</taxon>
        <taxon>Thelephoraceae</taxon>
        <taxon>Thelephora</taxon>
    </lineage>
</organism>
<comment type="caution">
    <text evidence="1">The sequence shown here is derived from an EMBL/GenBank/DDBJ whole genome shotgun (WGS) entry which is preliminary data.</text>
</comment>